<organism evidence="3 4">
    <name type="scientific">Dipteronia sinensis</name>
    <dbReference type="NCBI Taxonomy" id="43782"/>
    <lineage>
        <taxon>Eukaryota</taxon>
        <taxon>Viridiplantae</taxon>
        <taxon>Streptophyta</taxon>
        <taxon>Embryophyta</taxon>
        <taxon>Tracheophyta</taxon>
        <taxon>Spermatophyta</taxon>
        <taxon>Magnoliopsida</taxon>
        <taxon>eudicotyledons</taxon>
        <taxon>Gunneridae</taxon>
        <taxon>Pentapetalae</taxon>
        <taxon>rosids</taxon>
        <taxon>malvids</taxon>
        <taxon>Sapindales</taxon>
        <taxon>Sapindaceae</taxon>
        <taxon>Hippocastanoideae</taxon>
        <taxon>Acereae</taxon>
        <taxon>Dipteronia</taxon>
    </lineage>
</organism>
<evidence type="ECO:0000313" key="4">
    <source>
        <dbReference type="Proteomes" id="UP001281410"/>
    </source>
</evidence>
<dbReference type="SUPFAM" id="SSF54928">
    <property type="entry name" value="RNA-binding domain, RBD"/>
    <property type="match status" value="1"/>
</dbReference>
<proteinExistence type="predicted"/>
<keyword evidence="4" id="KW-1185">Reference proteome</keyword>
<feature type="domain" description="RRM" evidence="2">
    <location>
        <begin position="1"/>
        <end position="74"/>
    </location>
</feature>
<dbReference type="PROSITE" id="PS50102">
    <property type="entry name" value="RRM"/>
    <property type="match status" value="1"/>
</dbReference>
<dbReference type="Proteomes" id="UP001281410">
    <property type="component" value="Unassembled WGS sequence"/>
</dbReference>
<evidence type="ECO:0000259" key="2">
    <source>
        <dbReference type="PROSITE" id="PS50102"/>
    </source>
</evidence>
<gene>
    <name evidence="3" type="ORF">Dsin_016469</name>
</gene>
<dbReference type="InterPro" id="IPR012677">
    <property type="entry name" value="Nucleotide-bd_a/b_plait_sf"/>
</dbReference>
<evidence type="ECO:0000313" key="3">
    <source>
        <dbReference type="EMBL" id="KAK3211763.1"/>
    </source>
</evidence>
<name>A0AAE0E6Z9_9ROSI</name>
<dbReference type="EMBL" id="JANJYJ010000005">
    <property type="protein sequence ID" value="KAK3211763.1"/>
    <property type="molecule type" value="Genomic_DNA"/>
</dbReference>
<reference evidence="3" key="1">
    <citation type="journal article" date="2023" name="Plant J.">
        <title>Genome sequences and population genomics provide insights into the demographic history, inbreeding, and mutation load of two 'living fossil' tree species of Dipteronia.</title>
        <authorList>
            <person name="Feng Y."/>
            <person name="Comes H.P."/>
            <person name="Chen J."/>
            <person name="Zhu S."/>
            <person name="Lu R."/>
            <person name="Zhang X."/>
            <person name="Li P."/>
            <person name="Qiu J."/>
            <person name="Olsen K.M."/>
            <person name="Qiu Y."/>
        </authorList>
    </citation>
    <scope>NUCLEOTIDE SEQUENCE</scope>
    <source>
        <strain evidence="3">NBL</strain>
    </source>
</reference>
<protein>
    <recommendedName>
        <fullName evidence="2">RRM domain-containing protein</fullName>
    </recommendedName>
</protein>
<dbReference type="InterPro" id="IPR035979">
    <property type="entry name" value="RBD_domain_sf"/>
</dbReference>
<dbReference type="Pfam" id="PF00076">
    <property type="entry name" value="RRM_1"/>
    <property type="match status" value="1"/>
</dbReference>
<dbReference type="CDD" id="cd00590">
    <property type="entry name" value="RRM_SF"/>
    <property type="match status" value="1"/>
</dbReference>
<dbReference type="Gene3D" id="3.30.70.330">
    <property type="match status" value="1"/>
</dbReference>
<sequence length="210" mass="24511">MDNINPKTDLGSLSRFFKPFRWERDVFLSSKNNSRRKCFAFVHFALMEEASQVVERTDGMVINGWKIRSKIAKYDWSCRRSVHDKEELGEEKDLTSGRGDFWADLLQMWSKGFQQRSLFSSCFLGDIKVLRMFESEQKCSSFIRNRFYEDDVFTTVENLDFSDIAKSRLAWVNVLGVPLNCWNEAIFFKLGEIIGKPVLVGKTKEKTGQR</sequence>
<dbReference type="AlphaFoldDB" id="A0AAE0E6Z9"/>
<dbReference type="InterPro" id="IPR000504">
    <property type="entry name" value="RRM_dom"/>
</dbReference>
<dbReference type="GO" id="GO:0003723">
    <property type="term" value="F:RNA binding"/>
    <property type="evidence" value="ECO:0007669"/>
    <property type="project" value="UniProtKB-UniRule"/>
</dbReference>
<evidence type="ECO:0000256" key="1">
    <source>
        <dbReference type="PROSITE-ProRule" id="PRU00176"/>
    </source>
</evidence>
<comment type="caution">
    <text evidence="3">The sequence shown here is derived from an EMBL/GenBank/DDBJ whole genome shotgun (WGS) entry which is preliminary data.</text>
</comment>
<keyword evidence="1" id="KW-0694">RNA-binding</keyword>
<accession>A0AAE0E6Z9</accession>